<dbReference type="Proteomes" id="UP000245591">
    <property type="component" value="Unassembled WGS sequence"/>
</dbReference>
<organism evidence="4 5">
    <name type="scientific">Smittium angustum</name>
    <dbReference type="NCBI Taxonomy" id="133377"/>
    <lineage>
        <taxon>Eukaryota</taxon>
        <taxon>Fungi</taxon>
        <taxon>Fungi incertae sedis</taxon>
        <taxon>Zoopagomycota</taxon>
        <taxon>Kickxellomycotina</taxon>
        <taxon>Harpellomycetes</taxon>
        <taxon>Harpellales</taxon>
        <taxon>Legeriomycetaceae</taxon>
        <taxon>Smittium</taxon>
    </lineage>
</organism>
<dbReference type="PRINTS" id="PR00412">
    <property type="entry name" value="EPOXHYDRLASE"/>
</dbReference>
<sequence length="331" mass="37798">MNPKDPSSFNHRFTTVNNNKIHYVDQGNSDKVIVCVHGFPDIWYGWRHQIPFLVGLGYRVIAPDVRGYGQSDSPVVSEKDLASYSTKSLLKDIVGVLDANNIKRAVWLGHDWGGSLVWRAALYHPTYVESVIAVCTPYSPTPPQKVYLKDIVAKHPNWTYQAFFRTPEALEDLNSEKELFLMSILRNHGDMVRSSVMSTKIPLKERTIKSVKGIKRSSLISKEELDYYVQQYSIHGFAGPLNQYKTHEINWDEENEAGFVGKVLEIPCLMITVENDPALPAAFTKNMHKYIPNLTKKHIMDAGHWVLSERPNEANKHLKDFLQTIHPQNKL</sequence>
<dbReference type="SUPFAM" id="SSF53474">
    <property type="entry name" value="alpha/beta-Hydrolases"/>
    <property type="match status" value="1"/>
</dbReference>
<feature type="domain" description="AB hydrolase-1" evidence="3">
    <location>
        <begin position="32"/>
        <end position="311"/>
    </location>
</feature>
<evidence type="ECO:0000313" key="5">
    <source>
        <dbReference type="Proteomes" id="UP000245591"/>
    </source>
</evidence>
<dbReference type="InterPro" id="IPR000073">
    <property type="entry name" value="AB_hydrolase_1"/>
</dbReference>
<comment type="similarity">
    <text evidence="2">Belongs to the AB hydrolase superfamily. Epoxide hydrolase family.</text>
</comment>
<dbReference type="GO" id="GO:0016787">
    <property type="term" value="F:hydrolase activity"/>
    <property type="evidence" value="ECO:0007669"/>
    <property type="project" value="UniProtKB-KW"/>
</dbReference>
<dbReference type="Gene3D" id="3.40.50.1820">
    <property type="entry name" value="alpha/beta hydrolase"/>
    <property type="match status" value="1"/>
</dbReference>
<dbReference type="Pfam" id="PF00561">
    <property type="entry name" value="Abhydrolase_1"/>
    <property type="match status" value="1"/>
</dbReference>
<evidence type="ECO:0000256" key="2">
    <source>
        <dbReference type="ARBA" id="ARBA00038334"/>
    </source>
</evidence>
<keyword evidence="5" id="KW-1185">Reference proteome</keyword>
<evidence type="ECO:0000313" key="4">
    <source>
        <dbReference type="EMBL" id="PWA01305.1"/>
    </source>
</evidence>
<dbReference type="EMBL" id="MBFU01000194">
    <property type="protein sequence ID" value="PWA01305.1"/>
    <property type="molecule type" value="Genomic_DNA"/>
</dbReference>
<accession>A0A2U1J8D7</accession>
<dbReference type="InterPro" id="IPR029058">
    <property type="entry name" value="AB_hydrolase_fold"/>
</dbReference>
<comment type="caution">
    <text evidence="4">The sequence shown here is derived from an EMBL/GenBank/DDBJ whole genome shotgun (WGS) entry which is preliminary data.</text>
</comment>
<evidence type="ECO:0000259" key="3">
    <source>
        <dbReference type="Pfam" id="PF00561"/>
    </source>
</evidence>
<dbReference type="PRINTS" id="PR00111">
    <property type="entry name" value="ABHYDROLASE"/>
</dbReference>
<gene>
    <name evidence="4" type="ORF">BB558_002604</name>
</gene>
<evidence type="ECO:0000256" key="1">
    <source>
        <dbReference type="ARBA" id="ARBA00022801"/>
    </source>
</evidence>
<name>A0A2U1J8D7_SMIAN</name>
<dbReference type="AlphaFoldDB" id="A0A2U1J8D7"/>
<protein>
    <recommendedName>
        <fullName evidence="3">AB hydrolase-1 domain-containing protein</fullName>
    </recommendedName>
</protein>
<proteinExistence type="inferred from homology"/>
<keyword evidence="1" id="KW-0378">Hydrolase</keyword>
<reference evidence="4 5" key="1">
    <citation type="journal article" date="2018" name="MBio">
        <title>Comparative Genomics Reveals the Core Gene Toolbox for the Fungus-Insect Symbiosis.</title>
        <authorList>
            <person name="Wang Y."/>
            <person name="Stata M."/>
            <person name="Wang W."/>
            <person name="Stajich J.E."/>
            <person name="White M.M."/>
            <person name="Moncalvo J.M."/>
        </authorList>
    </citation>
    <scope>NUCLEOTIDE SEQUENCE [LARGE SCALE GENOMIC DNA]</scope>
    <source>
        <strain evidence="4 5">AUS-126-30</strain>
    </source>
</reference>
<dbReference type="PANTHER" id="PTHR43329">
    <property type="entry name" value="EPOXIDE HYDROLASE"/>
    <property type="match status" value="1"/>
</dbReference>
<dbReference type="InterPro" id="IPR000639">
    <property type="entry name" value="Epox_hydrolase-like"/>
</dbReference>